<dbReference type="OrthoDB" id="5569250at2759"/>
<dbReference type="SUPFAM" id="SSF81383">
    <property type="entry name" value="F-box domain"/>
    <property type="match status" value="1"/>
</dbReference>
<dbReference type="Pfam" id="PF12937">
    <property type="entry name" value="F-box-like"/>
    <property type="match status" value="1"/>
</dbReference>
<dbReference type="SUPFAM" id="SSF56112">
    <property type="entry name" value="Protein kinase-like (PK-like)"/>
    <property type="match status" value="1"/>
</dbReference>
<comment type="caution">
    <text evidence="4">The sequence shown here is derived from an EMBL/GenBank/DDBJ whole genome shotgun (WGS) entry which is preliminary data.</text>
</comment>
<evidence type="ECO:0000313" key="4">
    <source>
        <dbReference type="EMBL" id="KAF5335068.1"/>
    </source>
</evidence>
<dbReference type="InterPro" id="IPR011009">
    <property type="entry name" value="Kinase-like_dom_sf"/>
</dbReference>
<feature type="domain" description="F-box" evidence="2">
    <location>
        <begin position="72"/>
        <end position="113"/>
    </location>
</feature>
<feature type="coiled-coil region" evidence="1">
    <location>
        <begin position="28"/>
        <end position="62"/>
    </location>
</feature>
<dbReference type="SUPFAM" id="SSF52047">
    <property type="entry name" value="RNI-like"/>
    <property type="match status" value="1"/>
</dbReference>
<evidence type="ECO:0000313" key="5">
    <source>
        <dbReference type="Proteomes" id="UP000541558"/>
    </source>
</evidence>
<sequence>MIKESFSHLLNGNYSLDSLEIASIQHEVDAETLAIDALQLAIDELQLKLKSHESKRQDYKALLSPLRRGVVPPEILGEIFRYALEPYPVNDVGLVCKSWRAIALTTPSLWQTVEMPTPSDAPVNVKKLQTWTARAGMLPKRVNITGLDARYQCQCHQIDEDICRLASPELIRFLTNGPVLDEVTIQCHSHHCLDRLFGLIKSDENALSRSWDSIRHLALEIEEWAAPTPEPEWWCLNNLPPVSSLLLEFPPDPIFPGDILPALPSLDGLTSLHIVCDWPNRWILRNLRSCRNLEEVVLDSTQSARMDGFFTDVPTPILLPKLQVLRFLQMENRGEDTRILRCLRMPALRTLELQYQEYQDYQDEDDEDESPDTPDKLELYRDILRMLSGADRVVDLKQLHLEYLPITSKGLLRILAILPSLTFLELAKIDVDRELFAIAREVDKPLLPLLRHLKIHDNRGAFDVDDVCQYLAGRKASVTEVGPDCVERLDMAVSRQWLPRGTRPDESGQAMELRGTPTALVLDALIYRETGKRAKETRVINLEALGPCVLPSLESARYRYFIIGRSTGPRIGSVEPNDSSLTTQEISAREAVTSKVESEATVGSNIGTKHKVEAAGFEDLAIVSKSEKVAENQTANIVMDNGMQPAGNGSEAVSCSFGHGLGIVSEATDRGVALKILLRQVSRNREVELAQNALENLAGTGFLAHRGGDPLDYLPRNLASHEYPDLSADIIRKGVRPFGARIPDLLVMPRYEPIQALTKTGDEALLNGFLALIYGHAMLWSIGVEQRDISAESLIVDPENGKPKLCDFDLSNYRNFNTGILAFIALELLSTLAMEGRVPRLYRHEVESFVAVLIWVAFRYRDGVLISNPPLGDWIKGRYSECRSGREKTYQVIERNLELEPKQDRISPESKLWRIIRDALGQMFKVDALRTVQKFDFDDADPGSEEALKLQEKIEEIDGLGYIDTLFAWQLFKSAQGREVASLLQTYIGGPPTQAGWHDLSSALRQR</sequence>
<dbReference type="Gene3D" id="1.20.1280.50">
    <property type="match status" value="1"/>
</dbReference>
<dbReference type="InterPro" id="IPR032675">
    <property type="entry name" value="LRR_dom_sf"/>
</dbReference>
<dbReference type="InterPro" id="IPR001810">
    <property type="entry name" value="F-box_dom"/>
</dbReference>
<evidence type="ECO:0000259" key="2">
    <source>
        <dbReference type="Pfam" id="PF12937"/>
    </source>
</evidence>
<proteinExistence type="predicted"/>
<dbReference type="Gene3D" id="3.80.10.10">
    <property type="entry name" value="Ribonuclease Inhibitor"/>
    <property type="match status" value="1"/>
</dbReference>
<feature type="domain" description="Fungal-type protein kinase" evidence="3">
    <location>
        <begin position="761"/>
        <end position="856"/>
    </location>
</feature>
<dbReference type="Proteomes" id="UP000541558">
    <property type="component" value="Unassembled WGS sequence"/>
</dbReference>
<dbReference type="AlphaFoldDB" id="A0A8H5FG05"/>
<gene>
    <name evidence="4" type="ORF">D9611_010836</name>
</gene>
<dbReference type="InterPro" id="IPR040976">
    <property type="entry name" value="Pkinase_fungal"/>
</dbReference>
<keyword evidence="5" id="KW-1185">Reference proteome</keyword>
<dbReference type="EMBL" id="JAACJK010000064">
    <property type="protein sequence ID" value="KAF5335068.1"/>
    <property type="molecule type" value="Genomic_DNA"/>
</dbReference>
<protein>
    <recommendedName>
        <fullName evidence="6">F-box domain-containing protein</fullName>
    </recommendedName>
</protein>
<evidence type="ECO:0000259" key="3">
    <source>
        <dbReference type="Pfam" id="PF17667"/>
    </source>
</evidence>
<reference evidence="4 5" key="1">
    <citation type="journal article" date="2020" name="ISME J.">
        <title>Uncovering the hidden diversity of litter-decomposition mechanisms in mushroom-forming fungi.</title>
        <authorList>
            <person name="Floudas D."/>
            <person name="Bentzer J."/>
            <person name="Ahren D."/>
            <person name="Johansson T."/>
            <person name="Persson P."/>
            <person name="Tunlid A."/>
        </authorList>
    </citation>
    <scope>NUCLEOTIDE SEQUENCE [LARGE SCALE GENOMIC DNA]</scope>
    <source>
        <strain evidence="4 5">CBS 175.51</strain>
    </source>
</reference>
<evidence type="ECO:0000256" key="1">
    <source>
        <dbReference type="SAM" id="Coils"/>
    </source>
</evidence>
<name>A0A8H5FG05_9AGAR</name>
<keyword evidence="1" id="KW-0175">Coiled coil</keyword>
<evidence type="ECO:0008006" key="6">
    <source>
        <dbReference type="Google" id="ProtNLM"/>
    </source>
</evidence>
<dbReference type="InterPro" id="IPR036047">
    <property type="entry name" value="F-box-like_dom_sf"/>
</dbReference>
<accession>A0A8H5FG05</accession>
<dbReference type="Pfam" id="PF17667">
    <property type="entry name" value="Pkinase_fungal"/>
    <property type="match status" value="1"/>
</dbReference>
<organism evidence="4 5">
    <name type="scientific">Ephemerocybe angulata</name>
    <dbReference type="NCBI Taxonomy" id="980116"/>
    <lineage>
        <taxon>Eukaryota</taxon>
        <taxon>Fungi</taxon>
        <taxon>Dikarya</taxon>
        <taxon>Basidiomycota</taxon>
        <taxon>Agaricomycotina</taxon>
        <taxon>Agaricomycetes</taxon>
        <taxon>Agaricomycetidae</taxon>
        <taxon>Agaricales</taxon>
        <taxon>Agaricineae</taxon>
        <taxon>Psathyrellaceae</taxon>
        <taxon>Ephemerocybe</taxon>
    </lineage>
</organism>